<evidence type="ECO:0000259" key="6">
    <source>
        <dbReference type="PROSITE" id="PS50118"/>
    </source>
</evidence>
<dbReference type="GO" id="GO:0000122">
    <property type="term" value="P:negative regulation of transcription by RNA polymerase II"/>
    <property type="evidence" value="ECO:0007669"/>
    <property type="project" value="TreeGrafter"/>
</dbReference>
<comment type="caution">
    <text evidence="7">The sequence shown here is derived from an EMBL/GenBank/DDBJ whole genome shotgun (WGS) entry which is preliminary data.</text>
</comment>
<feature type="compositionally biased region" description="Acidic residues" evidence="5">
    <location>
        <begin position="420"/>
        <end position="429"/>
    </location>
</feature>
<dbReference type="SUPFAM" id="SSF47095">
    <property type="entry name" value="HMG-box"/>
    <property type="match status" value="1"/>
</dbReference>
<dbReference type="PANTHER" id="PTHR10270:SF323">
    <property type="entry name" value="TRANSCRIPTION FACTOR SOX-14-RELATED"/>
    <property type="match status" value="1"/>
</dbReference>
<dbReference type="SMART" id="SM00398">
    <property type="entry name" value="HMG"/>
    <property type="match status" value="1"/>
</dbReference>
<name>A0A553N7R2_TIGCA</name>
<dbReference type="PANTHER" id="PTHR10270">
    <property type="entry name" value="SOX TRANSCRIPTION FACTOR"/>
    <property type="match status" value="1"/>
</dbReference>
<feature type="region of interest" description="Disordered" evidence="5">
    <location>
        <begin position="410"/>
        <end position="433"/>
    </location>
</feature>
<dbReference type="FunFam" id="1.10.30.10:FF:000002">
    <property type="entry name" value="transcription factor Sox-2"/>
    <property type="match status" value="1"/>
</dbReference>
<feature type="domain" description="HMG box" evidence="6">
    <location>
        <begin position="62"/>
        <end position="130"/>
    </location>
</feature>
<evidence type="ECO:0000256" key="4">
    <source>
        <dbReference type="PROSITE-ProRule" id="PRU00267"/>
    </source>
</evidence>
<keyword evidence="3 4" id="KW-0539">Nucleus</keyword>
<accession>A0A553N7R2</accession>
<dbReference type="GO" id="GO:0030182">
    <property type="term" value="P:neuron differentiation"/>
    <property type="evidence" value="ECO:0007669"/>
    <property type="project" value="TreeGrafter"/>
</dbReference>
<evidence type="ECO:0000256" key="5">
    <source>
        <dbReference type="SAM" id="MobiDB-lite"/>
    </source>
</evidence>
<feature type="region of interest" description="Disordered" evidence="5">
    <location>
        <begin position="129"/>
        <end position="161"/>
    </location>
</feature>
<sequence length="531" mass="57775">MSGALLSQVMVSNGGHHPGFSFLTVEANMSESDVFRSMKVGNNSKTPYSDATQTKKHKLNHIKRPMNAFMVWSQLERRKIIGVTPDKHNAEISKELGRRWKLLPQESRLPYIEEAERLRILHQKEYPDYKYKPKKKPKPGPQTVNGAECPSSHGSTFLASRSVSDKSKAIVKSKLSEANNAMKIHGHNTRMKNSTFSAQTASELKRLKLKIAEADEGHPLIGGFRRVVRPETTKENMRLDGFRARATPSTPVGTNNISIPVTVLEFADQNTTRAVPLPQIPLSPTHPSSQRKLSEFLVSSQRIPIPIAPKPMSVVSPVLPPSPSSSLDDIDLDSNEPTSTVSAPMSNMTAVDDMGSGPMSPVSSSTDYFSPPGGVVENDVDLLTTSSETSTSAIVTTTTNPSCVIDTKETPVKTERSDNDDAMDYDDMDEKPGDKIGGGAGLILDPSSTNMGFGGNSLCADLESLNDLLQIPGELKMELESFNSSLDTWRSGSCGSPGGSHFEFSCTDFLNPGQTARLTKTESGNDFMIKM</sequence>
<keyword evidence="2 4" id="KW-0238">DNA-binding</keyword>
<feature type="compositionally biased region" description="Basic and acidic residues" evidence="5">
    <location>
        <begin position="410"/>
        <end position="419"/>
    </location>
</feature>
<dbReference type="AlphaFoldDB" id="A0A553N7R2"/>
<evidence type="ECO:0000313" key="8">
    <source>
        <dbReference type="Proteomes" id="UP000318571"/>
    </source>
</evidence>
<evidence type="ECO:0000256" key="2">
    <source>
        <dbReference type="ARBA" id="ARBA00023125"/>
    </source>
</evidence>
<dbReference type="STRING" id="6832.A0A553N7R2"/>
<organism evidence="7 8">
    <name type="scientific">Tigriopus californicus</name>
    <name type="common">Marine copepod</name>
    <dbReference type="NCBI Taxonomy" id="6832"/>
    <lineage>
        <taxon>Eukaryota</taxon>
        <taxon>Metazoa</taxon>
        <taxon>Ecdysozoa</taxon>
        <taxon>Arthropoda</taxon>
        <taxon>Crustacea</taxon>
        <taxon>Multicrustacea</taxon>
        <taxon>Hexanauplia</taxon>
        <taxon>Copepoda</taxon>
        <taxon>Harpacticoida</taxon>
        <taxon>Harpacticidae</taxon>
        <taxon>Tigriopus</taxon>
    </lineage>
</organism>
<dbReference type="InterPro" id="IPR009071">
    <property type="entry name" value="HMG_box_dom"/>
</dbReference>
<protein>
    <recommendedName>
        <fullName evidence="6">HMG box domain-containing protein</fullName>
    </recommendedName>
</protein>
<feature type="region of interest" description="Disordered" evidence="5">
    <location>
        <begin position="319"/>
        <end position="346"/>
    </location>
</feature>
<evidence type="ECO:0000256" key="3">
    <source>
        <dbReference type="ARBA" id="ARBA00023242"/>
    </source>
</evidence>
<dbReference type="GO" id="GO:0000978">
    <property type="term" value="F:RNA polymerase II cis-regulatory region sequence-specific DNA binding"/>
    <property type="evidence" value="ECO:0007669"/>
    <property type="project" value="TreeGrafter"/>
</dbReference>
<evidence type="ECO:0000313" key="7">
    <source>
        <dbReference type="EMBL" id="TRY61453.1"/>
    </source>
</evidence>
<dbReference type="PROSITE" id="PS50118">
    <property type="entry name" value="HMG_BOX_2"/>
    <property type="match status" value="1"/>
</dbReference>
<dbReference type="InterPro" id="IPR050140">
    <property type="entry name" value="SRY-related_HMG-box_TF-like"/>
</dbReference>
<dbReference type="GO" id="GO:0005634">
    <property type="term" value="C:nucleus"/>
    <property type="evidence" value="ECO:0007669"/>
    <property type="project" value="UniProtKB-SubCell"/>
</dbReference>
<feature type="compositionally biased region" description="Polar residues" evidence="5">
    <location>
        <begin position="335"/>
        <end position="346"/>
    </location>
</feature>
<proteinExistence type="predicted"/>
<dbReference type="Pfam" id="PF00505">
    <property type="entry name" value="HMG_box"/>
    <property type="match status" value="1"/>
</dbReference>
<keyword evidence="8" id="KW-1185">Reference proteome</keyword>
<gene>
    <name evidence="7" type="ORF">TCAL_09536</name>
</gene>
<dbReference type="Gene3D" id="1.10.30.10">
    <property type="entry name" value="High mobility group box domain"/>
    <property type="match status" value="1"/>
</dbReference>
<reference evidence="7 8" key="1">
    <citation type="journal article" date="2018" name="Nat. Ecol. Evol.">
        <title>Genomic signatures of mitonuclear coevolution across populations of Tigriopus californicus.</title>
        <authorList>
            <person name="Barreto F.S."/>
            <person name="Watson E.T."/>
            <person name="Lima T.G."/>
            <person name="Willett C.S."/>
            <person name="Edmands S."/>
            <person name="Li W."/>
            <person name="Burton R.S."/>
        </authorList>
    </citation>
    <scope>NUCLEOTIDE SEQUENCE [LARGE SCALE GENOMIC DNA]</scope>
    <source>
        <strain evidence="7 8">San Diego</strain>
    </source>
</reference>
<dbReference type="GO" id="GO:0001228">
    <property type="term" value="F:DNA-binding transcription activator activity, RNA polymerase II-specific"/>
    <property type="evidence" value="ECO:0007669"/>
    <property type="project" value="TreeGrafter"/>
</dbReference>
<dbReference type="EMBL" id="VCGU01000459">
    <property type="protein sequence ID" value="TRY61453.1"/>
    <property type="molecule type" value="Genomic_DNA"/>
</dbReference>
<dbReference type="Proteomes" id="UP000318571">
    <property type="component" value="Chromosome 8"/>
</dbReference>
<evidence type="ECO:0000256" key="1">
    <source>
        <dbReference type="ARBA" id="ARBA00004123"/>
    </source>
</evidence>
<feature type="compositionally biased region" description="Polar residues" evidence="5">
    <location>
        <begin position="152"/>
        <end position="161"/>
    </location>
</feature>
<comment type="subcellular location">
    <subcellularLocation>
        <location evidence="1">Nucleus</location>
    </subcellularLocation>
</comment>
<dbReference type="GO" id="GO:0007420">
    <property type="term" value="P:brain development"/>
    <property type="evidence" value="ECO:0007669"/>
    <property type="project" value="TreeGrafter"/>
</dbReference>
<feature type="DNA-binding region" description="HMG box" evidence="4">
    <location>
        <begin position="62"/>
        <end position="130"/>
    </location>
</feature>
<dbReference type="InterPro" id="IPR036910">
    <property type="entry name" value="HMG_box_dom_sf"/>
</dbReference>